<protein>
    <submittedName>
        <fullName evidence="2">Uncharacterized protein</fullName>
    </submittedName>
</protein>
<evidence type="ECO:0000256" key="1">
    <source>
        <dbReference type="SAM" id="MobiDB-lite"/>
    </source>
</evidence>
<gene>
    <name evidence="2" type="ORF">Esi_0274_0037</name>
</gene>
<dbReference type="EMBL" id="FN648458">
    <property type="protein sequence ID" value="CBJ31698.1"/>
    <property type="molecule type" value="Genomic_DNA"/>
</dbReference>
<feature type="compositionally biased region" description="Low complexity" evidence="1">
    <location>
        <begin position="774"/>
        <end position="802"/>
    </location>
</feature>
<feature type="compositionally biased region" description="Basic and acidic residues" evidence="1">
    <location>
        <begin position="661"/>
        <end position="676"/>
    </location>
</feature>
<dbReference type="Gene3D" id="1.25.40.10">
    <property type="entry name" value="Tetratricopeptide repeat domain"/>
    <property type="match status" value="1"/>
</dbReference>
<feature type="compositionally biased region" description="Basic and acidic residues" evidence="1">
    <location>
        <begin position="610"/>
        <end position="624"/>
    </location>
</feature>
<keyword evidence="3" id="KW-1185">Reference proteome</keyword>
<feature type="compositionally biased region" description="Basic and acidic residues" evidence="1">
    <location>
        <begin position="1"/>
        <end position="10"/>
    </location>
</feature>
<dbReference type="AlphaFoldDB" id="D7FUN1"/>
<organism evidence="2 3">
    <name type="scientific">Ectocarpus siliculosus</name>
    <name type="common">Brown alga</name>
    <name type="synonym">Conferva siliculosa</name>
    <dbReference type="NCBI Taxonomy" id="2880"/>
    <lineage>
        <taxon>Eukaryota</taxon>
        <taxon>Sar</taxon>
        <taxon>Stramenopiles</taxon>
        <taxon>Ochrophyta</taxon>
        <taxon>PX clade</taxon>
        <taxon>Phaeophyceae</taxon>
        <taxon>Ectocarpales</taxon>
        <taxon>Ectocarpaceae</taxon>
        <taxon>Ectocarpus</taxon>
    </lineage>
</organism>
<feature type="compositionally biased region" description="Basic and acidic residues" evidence="1">
    <location>
        <begin position="937"/>
        <end position="946"/>
    </location>
</feature>
<sequence length="1093" mass="114508">MTKCVRKDSGSDGPATESTRSRVDGVIKDIISDHQGVVDKQIATTDIIRKELLRLYDKPKVSQLEAVLFKRITEDEARHILFLPDHDQAAHYPTLIANPPEGAPAEHPQRALQIPHLSLLYLHHLKRWDFVSAFVLSGGLHALCPLFTHDNLVVRMKAITSLVSITAHPGFDWFAPLPGRIKGTANNSNAIDARLHRALLGLRSEPAFISGLIANSWSGGAAVDDTDATAIEATEGGRGGKTFPGACLMCLELLAMWLSWVRALHTVDGTLRLSRPLFRAIEEWGGRGGEREGNIAWSERLPLPTLPHAKKTCGDGKAEGEGAIVVAKGEIVDVAAVGAAAVTEKGKMTPAAALMEKDSAAAAAEAAAAAAEGDGSSTGGRAPAGDLEAETAAMIQAERKERAEVLELSKKLVADFARFPPAEQEWEGVEEDDRGERSGGDLPLGGGAAAPTPTEEGKSSTAAGRGCCDDEARGSGDSGGREETSEAGEETRSSLPSEATEVAPQPPPTSVSTRKALALKLEGNEAFGEGQMQAAMEAYTKALGVLNGAATEARALEGAPKKTTTVTTTTEELEASRAEATALSGVLHRNRAAVALRLFNSKAAAAAAAGKERATQDNEKDEAAPRGGGVDDGIISSAAGCSQRQPSTHPTPSGRRRRVSPGRERRTQEEETDDVRRSLELSLALLEECESDCLRAIEVDAGDKKARLRLDKCRELRRRCYRGGLASASAGGEGCSTAHSRQDERLQGRKADLVAKILARAEKSHEITGGSGGSKKTTTPAATTAAATVPKNSSFSTASDGGSSHGTTAVSGNSGGGDANEALLAGASRHGARVESGGRGGDDCGDREGLPAAATTKGGAAPVLARQEDRMVSNGDLGKKTQKKKVASKEKKKKSGEHGQGNSASRSSRHGKADAVAVRSLRQRLEGVAARAAKTGTRQDGRDKREEEAAKEVWSVLAEGGVSLEKLFGDGITAEALVGVALGLRHGCGIDGGTSNAERASQLFVELSRVKRVGLVSAMCSADERLPLQDASDGIRRHHEESPKEHVGRRRPKGCGGGGGNDEEKDEALPQGCGGESRWSVFEAAVSTLGLSR</sequence>
<feature type="compositionally biased region" description="Acidic residues" evidence="1">
    <location>
        <begin position="424"/>
        <end position="433"/>
    </location>
</feature>
<feature type="region of interest" description="Disordered" evidence="1">
    <location>
        <begin position="1"/>
        <end position="21"/>
    </location>
</feature>
<feature type="compositionally biased region" description="Basic and acidic residues" evidence="1">
    <location>
        <begin position="1030"/>
        <end position="1046"/>
    </location>
</feature>
<feature type="region of interest" description="Disordered" evidence="1">
    <location>
        <begin position="927"/>
        <end position="946"/>
    </location>
</feature>
<feature type="compositionally biased region" description="Basic and acidic residues" evidence="1">
    <location>
        <begin position="467"/>
        <end position="492"/>
    </location>
</feature>
<proteinExistence type="predicted"/>
<accession>D7FUN1</accession>
<feature type="region of interest" description="Disordered" evidence="1">
    <location>
        <begin position="1030"/>
        <end position="1075"/>
    </location>
</feature>
<dbReference type="InterPro" id="IPR011990">
    <property type="entry name" value="TPR-like_helical_dom_sf"/>
</dbReference>
<feature type="region of interest" description="Disordered" evidence="1">
    <location>
        <begin position="423"/>
        <end position="513"/>
    </location>
</feature>
<dbReference type="EMBL" id="FN649752">
    <property type="protein sequence ID" value="CBJ31698.1"/>
    <property type="molecule type" value="Genomic_DNA"/>
</dbReference>
<feature type="compositionally biased region" description="Low complexity" evidence="1">
    <location>
        <begin position="851"/>
        <end position="862"/>
    </location>
</feature>
<evidence type="ECO:0000313" key="3">
    <source>
        <dbReference type="Proteomes" id="UP000002630"/>
    </source>
</evidence>
<reference evidence="2 3" key="1">
    <citation type="journal article" date="2010" name="Nature">
        <title>The Ectocarpus genome and the independent evolution of multicellularity in brown algae.</title>
        <authorList>
            <person name="Cock J.M."/>
            <person name="Sterck L."/>
            <person name="Rouze P."/>
            <person name="Scornet D."/>
            <person name="Allen A.E."/>
            <person name="Amoutzias G."/>
            <person name="Anthouard V."/>
            <person name="Artiguenave F."/>
            <person name="Aury J.M."/>
            <person name="Badger J.H."/>
            <person name="Beszteri B."/>
            <person name="Billiau K."/>
            <person name="Bonnet E."/>
            <person name="Bothwell J.H."/>
            <person name="Bowler C."/>
            <person name="Boyen C."/>
            <person name="Brownlee C."/>
            <person name="Carrano C.J."/>
            <person name="Charrier B."/>
            <person name="Cho G.Y."/>
            <person name="Coelho S.M."/>
            <person name="Collen J."/>
            <person name="Corre E."/>
            <person name="Da Silva C."/>
            <person name="Delage L."/>
            <person name="Delaroque N."/>
            <person name="Dittami S.M."/>
            <person name="Doulbeau S."/>
            <person name="Elias M."/>
            <person name="Farnham G."/>
            <person name="Gachon C.M."/>
            <person name="Gschloessl B."/>
            <person name="Heesch S."/>
            <person name="Jabbari K."/>
            <person name="Jubin C."/>
            <person name="Kawai H."/>
            <person name="Kimura K."/>
            <person name="Kloareg B."/>
            <person name="Kupper F.C."/>
            <person name="Lang D."/>
            <person name="Le Bail A."/>
            <person name="Leblanc C."/>
            <person name="Lerouge P."/>
            <person name="Lohr M."/>
            <person name="Lopez P.J."/>
            <person name="Martens C."/>
            <person name="Maumus F."/>
            <person name="Michel G."/>
            <person name="Miranda-Saavedra D."/>
            <person name="Morales J."/>
            <person name="Moreau H."/>
            <person name="Motomura T."/>
            <person name="Nagasato C."/>
            <person name="Napoli C.A."/>
            <person name="Nelson D.R."/>
            <person name="Nyvall-Collen P."/>
            <person name="Peters A.F."/>
            <person name="Pommier C."/>
            <person name="Potin P."/>
            <person name="Poulain J."/>
            <person name="Quesneville H."/>
            <person name="Read B."/>
            <person name="Rensing S.A."/>
            <person name="Ritter A."/>
            <person name="Rousvoal S."/>
            <person name="Samanta M."/>
            <person name="Samson G."/>
            <person name="Schroeder D.C."/>
            <person name="Segurens B."/>
            <person name="Strittmatter M."/>
            <person name="Tonon T."/>
            <person name="Tregear J.W."/>
            <person name="Valentin K."/>
            <person name="von Dassow P."/>
            <person name="Yamagishi T."/>
            <person name="Van de Peer Y."/>
            <person name="Wincker P."/>
        </authorList>
    </citation>
    <scope>NUCLEOTIDE SEQUENCE [LARGE SCALE GENOMIC DNA]</scope>
    <source>
        <strain evidence="3">Ec32 / CCAP1310/4</strain>
    </source>
</reference>
<feature type="compositionally biased region" description="Basic residues" evidence="1">
    <location>
        <begin position="880"/>
        <end position="895"/>
    </location>
</feature>
<dbReference type="Proteomes" id="UP000002630">
    <property type="component" value="Linkage Group LG27"/>
</dbReference>
<dbReference type="eggNOG" id="ENOG502S3TT">
    <property type="taxonomic scope" value="Eukaryota"/>
</dbReference>
<name>D7FUN1_ECTSI</name>
<dbReference type="InParanoid" id="D7FUN1"/>
<feature type="compositionally biased region" description="Basic and acidic residues" evidence="1">
    <location>
        <begin position="840"/>
        <end position="849"/>
    </location>
</feature>
<evidence type="ECO:0000313" key="2">
    <source>
        <dbReference type="EMBL" id="CBJ31698.1"/>
    </source>
</evidence>
<feature type="region of interest" description="Disordered" evidence="1">
    <location>
        <begin position="609"/>
        <end position="676"/>
    </location>
</feature>
<dbReference type="OrthoDB" id="199930at2759"/>
<feature type="compositionally biased region" description="Polar residues" evidence="1">
    <location>
        <begin position="639"/>
        <end position="651"/>
    </location>
</feature>
<feature type="region of interest" description="Disordered" evidence="1">
    <location>
        <begin position="764"/>
        <end position="915"/>
    </location>
</feature>